<feature type="region of interest" description="Disordered" evidence="7">
    <location>
        <begin position="1"/>
        <end position="32"/>
    </location>
</feature>
<evidence type="ECO:0000256" key="7">
    <source>
        <dbReference type="SAM" id="MobiDB-lite"/>
    </source>
</evidence>
<keyword evidence="3 6" id="KW-0694">RNA-binding</keyword>
<dbReference type="Proteomes" id="UP000230069">
    <property type="component" value="Unassembled WGS sequence"/>
</dbReference>
<evidence type="ECO:0000313" key="8">
    <source>
        <dbReference type="EMBL" id="PIA42974.1"/>
    </source>
</evidence>
<keyword evidence="2 6" id="KW-0507">mRNA processing</keyword>
<dbReference type="FunCoup" id="A0A2G5DHJ5">
    <property type="interactions" value="771"/>
</dbReference>
<dbReference type="GO" id="GO:0031124">
    <property type="term" value="P:mRNA 3'-end processing"/>
    <property type="evidence" value="ECO:0007669"/>
    <property type="project" value="InterPro"/>
</dbReference>
<dbReference type="EMBL" id="KZ305037">
    <property type="protein sequence ID" value="PIA42972.1"/>
    <property type="molecule type" value="Genomic_DNA"/>
</dbReference>
<accession>A0A2G5DHJ5</accession>
<evidence type="ECO:0000256" key="2">
    <source>
        <dbReference type="ARBA" id="ARBA00022664"/>
    </source>
</evidence>
<organism evidence="8 9">
    <name type="scientific">Aquilegia coerulea</name>
    <name type="common">Rocky mountain columbine</name>
    <dbReference type="NCBI Taxonomy" id="218851"/>
    <lineage>
        <taxon>Eukaryota</taxon>
        <taxon>Viridiplantae</taxon>
        <taxon>Streptophyta</taxon>
        <taxon>Embryophyta</taxon>
        <taxon>Tracheophyta</taxon>
        <taxon>Spermatophyta</taxon>
        <taxon>Magnoliopsida</taxon>
        <taxon>Ranunculales</taxon>
        <taxon>Ranunculaceae</taxon>
        <taxon>Thalictroideae</taxon>
        <taxon>Aquilegia</taxon>
    </lineage>
</organism>
<dbReference type="SUPFAM" id="SSF55811">
    <property type="entry name" value="Nudix"/>
    <property type="match status" value="1"/>
</dbReference>
<comment type="function">
    <text evidence="5">Component of the cleavage factor Im (CFIm) complex that plays a key role in pre-mRNA 3'-processing. Involved in association with CPSF6 or CPSF7 in pre-MRNA 3'-end poly(A) site cleavage and poly(A) addition. NUDT21/CPSF5 binds to cleavage and polyadenylation RNA substrates. The homodimer mediates simultaneous sequence-specific recognition of two 5'-UGUA-3' elements within the pre-mRNA. Binds to, but does not hydrolyze mono- and di-adenosine nucleotides. May have a role in mRNA export.</text>
</comment>
<comment type="similarity">
    <text evidence="1 6">Belongs to the Nudix hydrolase family. CPSF5 subfamily.</text>
</comment>
<evidence type="ECO:0000256" key="1">
    <source>
        <dbReference type="ARBA" id="ARBA00009710"/>
    </source>
</evidence>
<evidence type="ECO:0000313" key="9">
    <source>
        <dbReference type="Proteomes" id="UP000230069"/>
    </source>
</evidence>
<reference evidence="8 9" key="1">
    <citation type="submission" date="2017-09" db="EMBL/GenBank/DDBJ databases">
        <title>WGS assembly of Aquilegia coerulea Goldsmith.</title>
        <authorList>
            <person name="Hodges S."/>
            <person name="Kramer E."/>
            <person name="Nordborg M."/>
            <person name="Tomkins J."/>
            <person name="Borevitz J."/>
            <person name="Derieg N."/>
            <person name="Yan J."/>
            <person name="Mihaltcheva S."/>
            <person name="Hayes R.D."/>
            <person name="Rokhsar D."/>
        </authorList>
    </citation>
    <scope>NUCLEOTIDE SEQUENCE [LARGE SCALE GENOMIC DNA]</scope>
    <source>
        <strain evidence="9">cv. Goldsmith</strain>
    </source>
</reference>
<evidence type="ECO:0000256" key="6">
    <source>
        <dbReference type="PIRNR" id="PIRNR017888"/>
    </source>
</evidence>
<evidence type="ECO:0000256" key="3">
    <source>
        <dbReference type="ARBA" id="ARBA00022884"/>
    </source>
</evidence>
<comment type="subcellular location">
    <subcellularLocation>
        <location evidence="6">Nucleus</location>
    </subcellularLocation>
    <text evidence="6">In punctate subnuclear structures localized adjacent to nuclear speckles, called paraspeckles.</text>
</comment>
<dbReference type="PANTHER" id="PTHR13047">
    <property type="entry name" value="PRE-MRNA CLEAVAGE FACTOR IM, 25KD SUBUNIT"/>
    <property type="match status" value="1"/>
</dbReference>
<name>A0A2G5DHJ5_AQUCA</name>
<dbReference type="EMBL" id="KZ305037">
    <property type="protein sequence ID" value="PIA42974.1"/>
    <property type="molecule type" value="Genomic_DNA"/>
</dbReference>
<protein>
    <recommendedName>
        <fullName evidence="6">Pre-mRNA cleavage factor Im 25 kDa subunit</fullName>
    </recommendedName>
</protein>
<feature type="compositionally biased region" description="Low complexity" evidence="7">
    <location>
        <begin position="7"/>
        <end position="31"/>
    </location>
</feature>
<dbReference type="AlphaFoldDB" id="A0A2G5DHJ5"/>
<dbReference type="InterPro" id="IPR016706">
    <property type="entry name" value="Cleav_polyA_spec_factor_su5"/>
</dbReference>
<comment type="subunit">
    <text evidence="6">Homodimer. Component of the cleavage factor Im (CFIm) complex.</text>
</comment>
<dbReference type="FunFam" id="3.90.79.10:FF:000020">
    <property type="entry name" value="Pre-mRNA cleavage factor Im subunit 2"/>
    <property type="match status" value="1"/>
</dbReference>
<dbReference type="Gene3D" id="3.90.79.10">
    <property type="entry name" value="Nucleoside Triphosphate Pyrophosphohydrolase"/>
    <property type="match status" value="1"/>
</dbReference>
<gene>
    <name evidence="8" type="ORF">AQUCO_02000433v1</name>
</gene>
<dbReference type="PIRSF" id="PIRSF017888">
    <property type="entry name" value="CPSF-25"/>
    <property type="match status" value="1"/>
</dbReference>
<keyword evidence="4 6" id="KW-0539">Nucleus</keyword>
<dbReference type="GO" id="GO:0003729">
    <property type="term" value="F:mRNA binding"/>
    <property type="evidence" value="ECO:0007669"/>
    <property type="project" value="UniProtKB-UniRule"/>
</dbReference>
<dbReference type="Pfam" id="PF13869">
    <property type="entry name" value="NUDIX_2"/>
    <property type="match status" value="1"/>
</dbReference>
<proteinExistence type="inferred from homology"/>
<dbReference type="STRING" id="218851.A0A2G5DHJ5"/>
<evidence type="ECO:0000256" key="4">
    <source>
        <dbReference type="ARBA" id="ARBA00023242"/>
    </source>
</evidence>
<keyword evidence="9" id="KW-1185">Reference proteome</keyword>
<sequence length="227" mass="25814">MPRVMVSSTNNNNTNTPNTTSNNSSSSSSSSDENIVNIYPLSNYYFGSKLPLSFKDETLAERAQRMRTNYAAYGLRTCVEAILVVEMRKHPHLLVCQVKNSFFKLPGGRLRPGESEVEGLKRKLSRKLCADEDGCDTDWEIGECVGMWWRPDFETLMYPYLPTSLRKPKECTKLFLVKLPCSKRFIAPKNLKLLAVPFCEINEKTYGQIISGVPQLVSKFSFNFIED</sequence>
<dbReference type="CDD" id="cd18871">
    <property type="entry name" value="NUDIX_Cfim25_Nudt21"/>
    <property type="match status" value="1"/>
</dbReference>
<evidence type="ECO:0000256" key="5">
    <source>
        <dbReference type="ARBA" id="ARBA00054854"/>
    </source>
</evidence>
<dbReference type="OrthoDB" id="277288at2759"/>
<dbReference type="GO" id="GO:0005849">
    <property type="term" value="C:mRNA cleavage factor complex"/>
    <property type="evidence" value="ECO:0007669"/>
    <property type="project" value="UniProtKB-UniRule"/>
</dbReference>
<dbReference type="InterPro" id="IPR015797">
    <property type="entry name" value="NUDIX_hydrolase-like_dom_sf"/>
</dbReference>